<evidence type="ECO:0000313" key="2">
    <source>
        <dbReference type="Proteomes" id="UP001165960"/>
    </source>
</evidence>
<name>A0ACC2T0V0_9FUNG</name>
<reference evidence="1" key="1">
    <citation type="submission" date="2022-04" db="EMBL/GenBank/DDBJ databases">
        <title>Genome of the entomopathogenic fungus Entomophthora muscae.</title>
        <authorList>
            <person name="Elya C."/>
            <person name="Lovett B.R."/>
            <person name="Lee E."/>
            <person name="Macias A.M."/>
            <person name="Hajek A.E."/>
            <person name="De Bivort B.L."/>
            <person name="Kasson M.T."/>
            <person name="De Fine Licht H.H."/>
            <person name="Stajich J.E."/>
        </authorList>
    </citation>
    <scope>NUCLEOTIDE SEQUENCE</scope>
    <source>
        <strain evidence="1">Berkeley</strain>
    </source>
</reference>
<dbReference type="EMBL" id="QTSX02003769">
    <property type="protein sequence ID" value="KAJ9068210.1"/>
    <property type="molecule type" value="Genomic_DNA"/>
</dbReference>
<dbReference type="Proteomes" id="UP001165960">
    <property type="component" value="Unassembled WGS sequence"/>
</dbReference>
<sequence>MGGSLIFVAASACVIEWFSKHRGVAVGIATSGSGIGGFLITQMNTRLIPHIGVKRTFRVNATVFIVAMMFAAAVVKPQCRISNGDRLTFQIRKVFNFKLGLLGMACFFAGVGFLVPNYFASAYATSLGYTTHEGGSVVSGINFGSAVGRILFGLVSDRIGHANVFMASFIIAAASCGLLALIRPFLALAVVGFIYGTAAGGFASSFVSVCAALFGQESLSTFLGIVCAFIGAGQLVGLMSSSYVIQHFQNYTLVFYLSAAFYLLGVPCILAMKLLYFHRLSPKYP</sequence>
<keyword evidence="2" id="KW-1185">Reference proteome</keyword>
<comment type="caution">
    <text evidence="1">The sequence shown here is derived from an EMBL/GenBank/DDBJ whole genome shotgun (WGS) entry which is preliminary data.</text>
</comment>
<protein>
    <submittedName>
        <fullName evidence="1">Uncharacterized protein</fullName>
    </submittedName>
</protein>
<evidence type="ECO:0000313" key="1">
    <source>
        <dbReference type="EMBL" id="KAJ9068210.1"/>
    </source>
</evidence>
<accession>A0ACC2T0V0</accession>
<gene>
    <name evidence="1" type="ORF">DSO57_1030992</name>
</gene>
<proteinExistence type="predicted"/>
<organism evidence="1 2">
    <name type="scientific">Entomophthora muscae</name>
    <dbReference type="NCBI Taxonomy" id="34485"/>
    <lineage>
        <taxon>Eukaryota</taxon>
        <taxon>Fungi</taxon>
        <taxon>Fungi incertae sedis</taxon>
        <taxon>Zoopagomycota</taxon>
        <taxon>Entomophthoromycotina</taxon>
        <taxon>Entomophthoromycetes</taxon>
        <taxon>Entomophthorales</taxon>
        <taxon>Entomophthoraceae</taxon>
        <taxon>Entomophthora</taxon>
    </lineage>
</organism>